<feature type="compositionally biased region" description="Low complexity" evidence="1">
    <location>
        <begin position="647"/>
        <end position="668"/>
    </location>
</feature>
<feature type="compositionally biased region" description="Low complexity" evidence="1">
    <location>
        <begin position="708"/>
        <end position="731"/>
    </location>
</feature>
<comment type="caution">
    <text evidence="3">The sequence shown here is derived from an EMBL/GenBank/DDBJ whole genome shotgun (WGS) entry which is preliminary data.</text>
</comment>
<feature type="compositionally biased region" description="Polar residues" evidence="1">
    <location>
        <begin position="1027"/>
        <end position="1036"/>
    </location>
</feature>
<feature type="compositionally biased region" description="Basic residues" evidence="1">
    <location>
        <begin position="617"/>
        <end position="626"/>
    </location>
</feature>
<feature type="compositionally biased region" description="Basic and acidic residues" evidence="1">
    <location>
        <begin position="832"/>
        <end position="843"/>
    </location>
</feature>
<feature type="compositionally biased region" description="Basic and acidic residues" evidence="1">
    <location>
        <begin position="627"/>
        <end position="639"/>
    </location>
</feature>
<feature type="region of interest" description="Disordered" evidence="1">
    <location>
        <begin position="792"/>
        <end position="923"/>
    </location>
</feature>
<feature type="domain" description="BOD1/SHG1" evidence="2">
    <location>
        <begin position="16"/>
        <end position="109"/>
    </location>
</feature>
<feature type="compositionally biased region" description="Basic and acidic residues" evidence="1">
    <location>
        <begin position="541"/>
        <end position="566"/>
    </location>
</feature>
<dbReference type="PANTHER" id="PTHR31532">
    <property type="entry name" value="BIORIENTATION OF CHROMOSOMES IN CELL DIVISION 1 FAMILY MEMBER"/>
    <property type="match status" value="1"/>
</dbReference>
<dbReference type="GO" id="GO:0048188">
    <property type="term" value="C:Set1C/COMPASS complex"/>
    <property type="evidence" value="ECO:0007669"/>
    <property type="project" value="TreeGrafter"/>
</dbReference>
<feature type="compositionally biased region" description="Basic and acidic residues" evidence="1">
    <location>
        <begin position="417"/>
        <end position="427"/>
    </location>
</feature>
<dbReference type="PANTHER" id="PTHR31532:SF10">
    <property type="entry name" value="BIORIENTATION OF CHROMOSOMES IN CELL DIVISION PROTEIN 1-LIKE 1"/>
    <property type="match status" value="1"/>
</dbReference>
<feature type="compositionally biased region" description="Basic and acidic residues" evidence="1">
    <location>
        <begin position="435"/>
        <end position="471"/>
    </location>
</feature>
<feature type="compositionally biased region" description="Polar residues" evidence="1">
    <location>
        <begin position="318"/>
        <end position="340"/>
    </location>
</feature>
<dbReference type="Proteomes" id="UP000827092">
    <property type="component" value="Unassembled WGS sequence"/>
</dbReference>
<dbReference type="InterPro" id="IPR055264">
    <property type="entry name" value="BOD1/SHG1_dom"/>
</dbReference>
<keyword evidence="4" id="KW-1185">Reference proteome</keyword>
<evidence type="ECO:0000256" key="1">
    <source>
        <dbReference type="SAM" id="MobiDB-lite"/>
    </source>
</evidence>
<feature type="compositionally biased region" description="Basic and acidic residues" evidence="1">
    <location>
        <begin position="974"/>
        <end position="984"/>
    </location>
</feature>
<feature type="compositionally biased region" description="Polar residues" evidence="1">
    <location>
        <begin position="861"/>
        <end position="874"/>
    </location>
</feature>
<feature type="compositionally biased region" description="Polar residues" evidence="1">
    <location>
        <begin position="959"/>
        <end position="971"/>
    </location>
</feature>
<dbReference type="Pfam" id="PF05205">
    <property type="entry name" value="COMPASS-Shg1"/>
    <property type="match status" value="1"/>
</dbReference>
<feature type="compositionally biased region" description="Polar residues" evidence="1">
    <location>
        <begin position="167"/>
        <end position="176"/>
    </location>
</feature>
<feature type="compositionally biased region" description="Basic and acidic residues" evidence="1">
    <location>
        <begin position="177"/>
        <end position="208"/>
    </location>
</feature>
<feature type="compositionally biased region" description="Low complexity" evidence="1">
    <location>
        <begin position="912"/>
        <end position="922"/>
    </location>
</feature>
<feature type="compositionally biased region" description="Low complexity" evidence="1">
    <location>
        <begin position="572"/>
        <end position="587"/>
    </location>
</feature>
<gene>
    <name evidence="3" type="ORF">JTE90_006600</name>
</gene>
<feature type="compositionally biased region" description="Basic and acidic residues" evidence="1">
    <location>
        <begin position="364"/>
        <end position="374"/>
    </location>
</feature>
<dbReference type="GO" id="GO:0031297">
    <property type="term" value="P:replication fork processing"/>
    <property type="evidence" value="ECO:0007669"/>
    <property type="project" value="TreeGrafter"/>
</dbReference>
<evidence type="ECO:0000259" key="2">
    <source>
        <dbReference type="Pfam" id="PF05205"/>
    </source>
</evidence>
<feature type="compositionally biased region" description="Acidic residues" evidence="1">
    <location>
        <begin position="685"/>
        <end position="695"/>
    </location>
</feature>
<evidence type="ECO:0000313" key="3">
    <source>
        <dbReference type="EMBL" id="KAG8178757.1"/>
    </source>
</evidence>
<proteinExistence type="predicted"/>
<feature type="compositionally biased region" description="Basic residues" evidence="1">
    <location>
        <begin position="503"/>
        <end position="513"/>
    </location>
</feature>
<feature type="compositionally biased region" description="Low complexity" evidence="1">
    <location>
        <begin position="604"/>
        <end position="613"/>
    </location>
</feature>
<name>A0AAV6U467_9ARAC</name>
<feature type="compositionally biased region" description="Basic and acidic residues" evidence="1">
    <location>
        <begin position="293"/>
        <end position="311"/>
    </location>
</feature>
<feature type="compositionally biased region" description="Low complexity" evidence="1">
    <location>
        <begin position="375"/>
        <end position="384"/>
    </location>
</feature>
<reference evidence="3 4" key="1">
    <citation type="journal article" date="2022" name="Nat. Ecol. Evol.">
        <title>A masculinizing supergene underlies an exaggerated male reproductive morph in a spider.</title>
        <authorList>
            <person name="Hendrickx F."/>
            <person name="De Corte Z."/>
            <person name="Sonet G."/>
            <person name="Van Belleghem S.M."/>
            <person name="Kostlbacher S."/>
            <person name="Vangestel C."/>
        </authorList>
    </citation>
    <scope>NUCLEOTIDE SEQUENCE [LARGE SCALE GENOMIC DNA]</scope>
    <source>
        <strain evidence="3">W744_W776</strain>
    </source>
</reference>
<feature type="compositionally biased region" description="Polar residues" evidence="1">
    <location>
        <begin position="588"/>
        <end position="603"/>
    </location>
</feature>
<organism evidence="3 4">
    <name type="scientific">Oedothorax gibbosus</name>
    <dbReference type="NCBI Taxonomy" id="931172"/>
    <lineage>
        <taxon>Eukaryota</taxon>
        <taxon>Metazoa</taxon>
        <taxon>Ecdysozoa</taxon>
        <taxon>Arthropoda</taxon>
        <taxon>Chelicerata</taxon>
        <taxon>Arachnida</taxon>
        <taxon>Araneae</taxon>
        <taxon>Araneomorphae</taxon>
        <taxon>Entelegynae</taxon>
        <taxon>Araneoidea</taxon>
        <taxon>Linyphiidae</taxon>
        <taxon>Erigoninae</taxon>
        <taxon>Oedothorax</taxon>
    </lineage>
</organism>
<feature type="region of interest" description="Disordered" evidence="1">
    <location>
        <begin position="163"/>
        <end position="212"/>
    </location>
</feature>
<feature type="compositionally biased region" description="Low complexity" evidence="1">
    <location>
        <begin position="472"/>
        <end position="499"/>
    </location>
</feature>
<evidence type="ECO:0000313" key="4">
    <source>
        <dbReference type="Proteomes" id="UP000827092"/>
    </source>
</evidence>
<feature type="compositionally biased region" description="Acidic residues" evidence="1">
    <location>
        <begin position="751"/>
        <end position="763"/>
    </location>
</feature>
<accession>A0AAV6U467</accession>
<sequence length="1062" mass="116354">MDSHLVPGDPILVENIVSYLKAMGVFDEFRHECLADVDTKSSYQNLSQRVDGYTSKFLAAEAWNPDLNKNEMRNKLRKHIDESGMLAGGTDHVVEQVINPKIPQTMFPKIIEVVHQYLAKEKEKLHKKEIVNQEKIATETAPKPKTTVLDPIAEILSFTYAKPKPTPAQNAQAKNSEASKVDKKKEEALHQAKISDSKADKKKEDTLRPTKPPITATKLKKEVPDQTLATEAVPNIEKKEDIAISVKVEPVETKELLSVSSTLQANSADEGKEPEKVVKSLKAEELETTGFETPKKVEKDDIKHEKKKVENLKLQIPESAQSDDSNETKSSPSVKSNNSGKIKPESSKHNRNKPLGLGVQRTSSKVEETSKSIVKESSSSSSEKVSSDQDNKPSVKLPSNQSKDRSSLKNTISAKMVKCEKAGDSSKSKNTPSKLSDKHSSSKLKKVDSPLKLKHSSEKHEKTKSSKDSKTLSESPSIKPSSSSYDSSQGSDPDRSSSSSKEKLKHFSKHHRKDSSSTDTSSKSSSDKKQPQSDTESGTLKSDKRPKSSKHSSTDEKKKFTVEESAKIAARSDSIGSMSSTSDSQTSLKETSSISDSQTSMKESSASGETSDSSSRKSSKKKKSSRSSKEPCSDSKDLKPPSPPSPSSGLVNSSSAELSSQDETQSSQESRESEDESSEGGSSGSEDDNSDESAAEEMTLKTKELFASEELNPFLNSSSSEEFEGFNSSPEKGAKPAASDVSSVHTSDLSSFEDELSDVEAEDAQSKEGKKRLTLKEAEKILKAKAEKKLLEAIKTTPPKASEDVKEMKSSPQGSETPTSLPCKVDVSPTPEPKRESRRERKLNPKYASSEYKSIFDSKRTTFITKQNNQTETKSPAEASPVKNAALTRRKSSANDKSPLKVADLPLEESSKSSSSSVVLEYSSEDISTFGMANSEIKTNSHIETDPPNRIALKIKLSATKNRTNKNTSQGTKRKLDLEEDKSSAKRTCLRNSVSSDSTENENKTLNNKNPSGVLSVNRVTDKEVFNKQQLNSNGDILSKMERVKRNSISKSNHVHEKQNRD</sequence>
<protein>
    <recommendedName>
        <fullName evidence="2">BOD1/SHG1 domain-containing protein</fullName>
    </recommendedName>
</protein>
<dbReference type="EMBL" id="JAFNEN010000669">
    <property type="protein sequence ID" value="KAG8178757.1"/>
    <property type="molecule type" value="Genomic_DNA"/>
</dbReference>
<feature type="compositionally biased region" description="Polar residues" evidence="1">
    <location>
        <begin position="810"/>
        <end position="820"/>
    </location>
</feature>
<feature type="region of interest" description="Disordered" evidence="1">
    <location>
        <begin position="956"/>
        <end position="1062"/>
    </location>
</feature>
<dbReference type="AlphaFoldDB" id="A0AAV6U467"/>
<feature type="region of interest" description="Disordered" evidence="1">
    <location>
        <begin position="287"/>
        <end position="777"/>
    </location>
</feature>